<dbReference type="PANTHER" id="PTHR43828">
    <property type="entry name" value="ASPARAGINASE"/>
    <property type="match status" value="1"/>
</dbReference>
<dbReference type="GO" id="GO:0033309">
    <property type="term" value="C:SBF transcription complex"/>
    <property type="evidence" value="ECO:0007669"/>
    <property type="project" value="TreeGrafter"/>
</dbReference>
<dbReference type="PROSITE" id="PS51299">
    <property type="entry name" value="HTH_APSES"/>
    <property type="match status" value="1"/>
</dbReference>
<feature type="domain" description="HTH APSES-type" evidence="2">
    <location>
        <begin position="64"/>
        <end position="178"/>
    </location>
</feature>
<feature type="compositionally biased region" description="Low complexity" evidence="1">
    <location>
        <begin position="337"/>
        <end position="347"/>
    </location>
</feature>
<dbReference type="OrthoDB" id="5562739at2759"/>
<accession>A0A8E2JWQ1</accession>
<feature type="region of interest" description="Disordered" evidence="1">
    <location>
        <begin position="241"/>
        <end position="264"/>
    </location>
</feature>
<feature type="region of interest" description="Disordered" evidence="1">
    <location>
        <begin position="298"/>
        <end position="347"/>
    </location>
</feature>
<dbReference type="GO" id="GO:0003677">
    <property type="term" value="F:DNA binding"/>
    <property type="evidence" value="ECO:0007669"/>
    <property type="project" value="UniProtKB-KW"/>
</dbReference>
<dbReference type="GO" id="GO:0030907">
    <property type="term" value="C:MBF transcription complex"/>
    <property type="evidence" value="ECO:0007669"/>
    <property type="project" value="TreeGrafter"/>
</dbReference>
<dbReference type="EMBL" id="KV748951">
    <property type="protein sequence ID" value="OCL11974.1"/>
    <property type="molecule type" value="Genomic_DNA"/>
</dbReference>
<dbReference type="InterPro" id="IPR003163">
    <property type="entry name" value="Tscrpt_reg_HTH_APSES-type"/>
</dbReference>
<evidence type="ECO:0000259" key="2">
    <source>
        <dbReference type="PROSITE" id="PS51299"/>
    </source>
</evidence>
<keyword evidence="4" id="KW-1185">Reference proteome</keyword>
<dbReference type="AlphaFoldDB" id="A0A8E2JWQ1"/>
<organism evidence="3 4">
    <name type="scientific">Glonium stellatum</name>
    <dbReference type="NCBI Taxonomy" id="574774"/>
    <lineage>
        <taxon>Eukaryota</taxon>
        <taxon>Fungi</taxon>
        <taxon>Dikarya</taxon>
        <taxon>Ascomycota</taxon>
        <taxon>Pezizomycotina</taxon>
        <taxon>Dothideomycetes</taxon>
        <taxon>Pleosporomycetidae</taxon>
        <taxon>Gloniales</taxon>
        <taxon>Gloniaceae</taxon>
        <taxon>Glonium</taxon>
    </lineage>
</organism>
<gene>
    <name evidence="3" type="ORF">AOQ84DRAFT_228515</name>
</gene>
<dbReference type="SUPFAM" id="SSF54616">
    <property type="entry name" value="DNA-binding domain of Mlu1-box binding protein MBP1"/>
    <property type="match status" value="1"/>
</dbReference>
<feature type="region of interest" description="Disordered" evidence="1">
    <location>
        <begin position="1"/>
        <end position="25"/>
    </location>
</feature>
<reference evidence="3 4" key="1">
    <citation type="journal article" date="2016" name="Nat. Commun.">
        <title>Ectomycorrhizal ecology is imprinted in the genome of the dominant symbiotic fungus Cenococcum geophilum.</title>
        <authorList>
            <consortium name="DOE Joint Genome Institute"/>
            <person name="Peter M."/>
            <person name="Kohler A."/>
            <person name="Ohm R.A."/>
            <person name="Kuo A."/>
            <person name="Krutzmann J."/>
            <person name="Morin E."/>
            <person name="Arend M."/>
            <person name="Barry K.W."/>
            <person name="Binder M."/>
            <person name="Choi C."/>
            <person name="Clum A."/>
            <person name="Copeland A."/>
            <person name="Grisel N."/>
            <person name="Haridas S."/>
            <person name="Kipfer T."/>
            <person name="LaButti K."/>
            <person name="Lindquist E."/>
            <person name="Lipzen A."/>
            <person name="Maire R."/>
            <person name="Meier B."/>
            <person name="Mihaltcheva S."/>
            <person name="Molinier V."/>
            <person name="Murat C."/>
            <person name="Poggeler S."/>
            <person name="Quandt C.A."/>
            <person name="Sperisen C."/>
            <person name="Tritt A."/>
            <person name="Tisserant E."/>
            <person name="Crous P.W."/>
            <person name="Henrissat B."/>
            <person name="Nehls U."/>
            <person name="Egli S."/>
            <person name="Spatafora J.W."/>
            <person name="Grigoriev I.V."/>
            <person name="Martin F.M."/>
        </authorList>
    </citation>
    <scope>NUCLEOTIDE SEQUENCE [LARGE SCALE GENOMIC DNA]</scope>
    <source>
        <strain evidence="3 4">CBS 207.34</strain>
    </source>
</reference>
<dbReference type="InterPro" id="IPR051642">
    <property type="entry name" value="SWI6-like"/>
</dbReference>
<dbReference type="Proteomes" id="UP000250140">
    <property type="component" value="Unassembled WGS sequence"/>
</dbReference>
<dbReference type="GO" id="GO:0000981">
    <property type="term" value="F:DNA-binding transcription factor activity, RNA polymerase II-specific"/>
    <property type="evidence" value="ECO:0007669"/>
    <property type="project" value="UniProtKB-ARBA"/>
</dbReference>
<keyword evidence="3" id="KW-0238">DNA-binding</keyword>
<evidence type="ECO:0000313" key="4">
    <source>
        <dbReference type="Proteomes" id="UP000250140"/>
    </source>
</evidence>
<feature type="compositionally biased region" description="Polar residues" evidence="1">
    <location>
        <begin position="1"/>
        <end position="12"/>
    </location>
</feature>
<evidence type="ECO:0000313" key="3">
    <source>
        <dbReference type="EMBL" id="OCL11974.1"/>
    </source>
</evidence>
<dbReference type="Gene3D" id="3.10.260.10">
    <property type="entry name" value="Transcription regulator HTH, APSES-type DNA-binding domain"/>
    <property type="match status" value="1"/>
</dbReference>
<name>A0A8E2JWQ1_9PEZI</name>
<protein>
    <submittedName>
        <fullName evidence="3">DNA-binding domain of Mlu1-box binding protein MBP1</fullName>
    </submittedName>
</protein>
<dbReference type="PANTHER" id="PTHR43828:SF5">
    <property type="entry name" value="TRANSCRIPTIONAL REPRESSOR XBP1"/>
    <property type="match status" value="1"/>
</dbReference>
<dbReference type="InterPro" id="IPR036887">
    <property type="entry name" value="HTH_APSES_sf"/>
</dbReference>
<proteinExistence type="predicted"/>
<evidence type="ECO:0000256" key="1">
    <source>
        <dbReference type="SAM" id="MobiDB-lite"/>
    </source>
</evidence>
<sequence>MPRSSAASTSAPKRQKVPKDAPIFTEGSKFKGKINYPPHEAGDDLELAAQHRRFQIYPMGEIGKYCRHIPYNMFQYTFKVPNDEREYTVLWDYNIGLVRITPFFKCCKYSKTTPAKVLNINPGLREISHSITGGALAAQGYWMPFEAAKAVAATFCYNIRHALTPVFGSDFLYICTSPKDPNFAKFLINQEIIYECTVQSERWRLESEDRRTPARQRSATVSTPKSQFVCAPWAARGLKKRQSKGTDVESGYGTDTDQSDKYLFSPQVSPTTQVWTSINQSPSPKDLGAIPIHISPKPWLSSVPSSYEEDAPRPKRGLSDLNEESDDDLSHPVQSVEEPSMPELEPSLTINSREMKAARLMLQLSMADSALRADHPAKRNRRASN</sequence>